<dbReference type="SUPFAM" id="SSF53067">
    <property type="entry name" value="Actin-like ATPase domain"/>
    <property type="match status" value="1"/>
</dbReference>
<dbReference type="InterPro" id="IPR005883">
    <property type="entry name" value="PilM"/>
</dbReference>
<evidence type="ECO:0000313" key="2">
    <source>
        <dbReference type="Proteomes" id="UP000230729"/>
    </source>
</evidence>
<dbReference type="InterPro" id="IPR043129">
    <property type="entry name" value="ATPase_NBD"/>
</dbReference>
<dbReference type="Proteomes" id="UP000230729">
    <property type="component" value="Unassembled WGS sequence"/>
</dbReference>
<comment type="caution">
    <text evidence="1">The sequence shown here is derived from an EMBL/GenBank/DDBJ whole genome shotgun (WGS) entry which is preliminary data.</text>
</comment>
<dbReference type="Gene3D" id="3.30.420.40">
    <property type="match status" value="2"/>
</dbReference>
<gene>
    <name evidence="1" type="ORF">COX22_04530</name>
</gene>
<proteinExistence type="predicted"/>
<dbReference type="EMBL" id="PCSD01000107">
    <property type="protein sequence ID" value="PIP33411.1"/>
    <property type="molecule type" value="Genomic_DNA"/>
</dbReference>
<reference evidence="1 2" key="1">
    <citation type="submission" date="2017-09" db="EMBL/GenBank/DDBJ databases">
        <title>Depth-based differentiation of microbial function through sediment-hosted aquifers and enrichment of novel symbionts in the deep terrestrial subsurface.</title>
        <authorList>
            <person name="Probst A.J."/>
            <person name="Ladd B."/>
            <person name="Jarett J.K."/>
            <person name="Geller-Mcgrath D.E."/>
            <person name="Sieber C.M."/>
            <person name="Emerson J.B."/>
            <person name="Anantharaman K."/>
            <person name="Thomas B.C."/>
            <person name="Malmstrom R."/>
            <person name="Stieglmeier M."/>
            <person name="Klingl A."/>
            <person name="Woyke T."/>
            <person name="Ryan C.M."/>
            <person name="Banfield J.F."/>
        </authorList>
    </citation>
    <scope>NUCLEOTIDE SEQUENCE [LARGE SCALE GENOMIC DNA]</scope>
    <source>
        <strain evidence="1">CG23_combo_of_CG06-09_8_20_14_all_49_15</strain>
    </source>
</reference>
<name>A0A2G9ZJY2_9BACT</name>
<dbReference type="PANTHER" id="PTHR32432:SF3">
    <property type="entry name" value="ETHANOLAMINE UTILIZATION PROTEIN EUTJ"/>
    <property type="match status" value="1"/>
</dbReference>
<accession>A0A2G9ZJY2</accession>
<dbReference type="PANTHER" id="PTHR32432">
    <property type="entry name" value="CELL DIVISION PROTEIN FTSA-RELATED"/>
    <property type="match status" value="1"/>
</dbReference>
<evidence type="ECO:0000313" key="1">
    <source>
        <dbReference type="EMBL" id="PIP33411.1"/>
    </source>
</evidence>
<dbReference type="Gene3D" id="3.30.1490.300">
    <property type="match status" value="1"/>
</dbReference>
<dbReference type="Pfam" id="PF11104">
    <property type="entry name" value="PilM_2"/>
    <property type="match status" value="1"/>
</dbReference>
<dbReference type="CDD" id="cd24049">
    <property type="entry name" value="ASKHA_NBD_PilM"/>
    <property type="match status" value="1"/>
</dbReference>
<dbReference type="PIRSF" id="PIRSF019169">
    <property type="entry name" value="PilM"/>
    <property type="match status" value="1"/>
</dbReference>
<organism evidence="1 2">
    <name type="scientific">Candidatus Falkowbacteria bacterium CG23_combo_of_CG06-09_8_20_14_all_49_15</name>
    <dbReference type="NCBI Taxonomy" id="1974572"/>
    <lineage>
        <taxon>Bacteria</taxon>
        <taxon>Candidatus Falkowiibacteriota</taxon>
    </lineage>
</organism>
<sequence length="379" mass="41115">MSLFNFSGYPIGLDISDTGLKLVELGKKGKKIIFQAVGRADLPPGLVENGQIINQAEIAKKIKNALDQPLFGKFSAATVALGLPEAKSFAKLIYVEKSPNPLPAAVDAEIGKYVPYENDEIFYDWQKIGEDRDRHHIFFSACAKKDFLEYEQLLNAAGLKIEAAEPEAVALCRALLPSETPAAAPTNEENAVGIIDIGAQRTHLVFYGRQSVLFSISLPICGQEITKQISVALEVPANEAEKAKIVCGLDENIAQGVIRKILTATLDQLFARLQEALLFEQKHYPDIGPIKEVILCGGGANIKGLDSLMANKLGLPARLGRPGQIIANSENHPGFSEIHRLEEKSPDGKTTRETMSLTQNNINGFAAAIGLALRGPFFE</sequence>
<dbReference type="AlphaFoldDB" id="A0A2G9ZJY2"/>
<evidence type="ECO:0008006" key="3">
    <source>
        <dbReference type="Google" id="ProtNLM"/>
    </source>
</evidence>
<dbReference type="InterPro" id="IPR050696">
    <property type="entry name" value="FtsA/MreB"/>
</dbReference>
<protein>
    <recommendedName>
        <fullName evidence="3">SHS2 domain-containing protein</fullName>
    </recommendedName>
</protein>